<reference evidence="1 2" key="1">
    <citation type="journal article" date="2013" name="PLoS ONE">
        <title>Comparative Genomic Characterization of Three Streptococcus parauberis Strains in Fish Pathogen, as Assessed by Wide-Genome Analyses.</title>
        <authorList>
            <person name="Nho S.W."/>
            <person name="Hikima J."/>
            <person name="Park S.B."/>
            <person name="Jang H.B."/>
            <person name="Cha I.S."/>
            <person name="Yasuike M."/>
            <person name="Nakamura Y."/>
            <person name="Fujiwara A."/>
            <person name="Sano M."/>
            <person name="Kanai K."/>
            <person name="Kondo H."/>
            <person name="Hirono I."/>
            <person name="Takeyama H."/>
            <person name="Aoki T."/>
            <person name="Jung T.S."/>
        </authorList>
    </citation>
    <scope>NUCLEOTIDE SEQUENCE [LARGE SCALE GENOMIC DNA]</scope>
    <source>
        <strain evidence="1 2">KRS-02083</strain>
    </source>
</reference>
<dbReference type="Proteomes" id="UP000011769">
    <property type="component" value="Unassembled WGS sequence"/>
</dbReference>
<proteinExistence type="predicted"/>
<organism evidence="1 2">
    <name type="scientific">Streptococcus parauberis KRS-02083</name>
    <dbReference type="NCBI Taxonomy" id="1207545"/>
    <lineage>
        <taxon>Bacteria</taxon>
        <taxon>Bacillati</taxon>
        <taxon>Bacillota</taxon>
        <taxon>Bacilli</taxon>
        <taxon>Lactobacillales</taxon>
        <taxon>Streptococcaceae</taxon>
        <taxon>Streptococcus</taxon>
    </lineage>
</organism>
<name>A0ABP2T198_9STRE</name>
<sequence length="40" mass="4650">MYVGYELFESVIKIPGASYLDEFYWLDIDNPNSSTRDSTL</sequence>
<accession>A0ABP2T198</accession>
<evidence type="ECO:0000313" key="2">
    <source>
        <dbReference type="Proteomes" id="UP000011769"/>
    </source>
</evidence>
<gene>
    <name evidence="1" type="ORF">SPJ1_0422</name>
</gene>
<protein>
    <submittedName>
        <fullName evidence="1">Uncharacterized protein</fullName>
    </submittedName>
</protein>
<comment type="caution">
    <text evidence="1">The sequence shown here is derived from an EMBL/GenBank/DDBJ whole genome shotgun (WGS) entry which is preliminary data.</text>
</comment>
<dbReference type="EMBL" id="ALYM01000001">
    <property type="protein sequence ID" value="EMG26460.1"/>
    <property type="molecule type" value="Genomic_DNA"/>
</dbReference>
<keyword evidence="2" id="KW-1185">Reference proteome</keyword>
<evidence type="ECO:0000313" key="1">
    <source>
        <dbReference type="EMBL" id="EMG26460.1"/>
    </source>
</evidence>